<keyword evidence="5" id="KW-1185">Reference proteome</keyword>
<accession>A0A923RJI6</accession>
<dbReference type="GO" id="GO:0030436">
    <property type="term" value="P:asexual sporulation"/>
    <property type="evidence" value="ECO:0007669"/>
    <property type="project" value="UniProtKB-UniRule"/>
</dbReference>
<dbReference type="InterPro" id="IPR012613">
    <property type="entry name" value="SASP_SspO"/>
</dbReference>
<organism evidence="4 5">
    <name type="scientific">Ornithinibacillus hominis</name>
    <dbReference type="NCBI Taxonomy" id="2763055"/>
    <lineage>
        <taxon>Bacteria</taxon>
        <taxon>Bacillati</taxon>
        <taxon>Bacillota</taxon>
        <taxon>Bacilli</taxon>
        <taxon>Bacillales</taxon>
        <taxon>Bacillaceae</taxon>
        <taxon>Ornithinibacillus</taxon>
    </lineage>
</organism>
<reference evidence="4" key="1">
    <citation type="submission" date="2020-08" db="EMBL/GenBank/DDBJ databases">
        <title>Genome public.</title>
        <authorList>
            <person name="Liu C."/>
            <person name="Sun Q."/>
        </authorList>
    </citation>
    <scope>NUCLEOTIDE SEQUENCE</scope>
    <source>
        <strain evidence="4">BX22</strain>
    </source>
</reference>
<evidence type="ECO:0000313" key="4">
    <source>
        <dbReference type="EMBL" id="MBC5636412.1"/>
    </source>
</evidence>
<protein>
    <recommendedName>
        <fullName evidence="2">Small acid-soluble spore protein O</fullName>
    </recommendedName>
</protein>
<dbReference type="EMBL" id="JACOOL010000004">
    <property type="protein sequence ID" value="MBC5636412.1"/>
    <property type="molecule type" value="Genomic_DNA"/>
</dbReference>
<dbReference type="AlphaFoldDB" id="A0A923RJI6"/>
<sequence>MSKKKLSSGGFSDEQAARKKLSKQFDHEFANEPLTPNEKYNNKKTKKRQ</sequence>
<dbReference type="Proteomes" id="UP000637359">
    <property type="component" value="Unassembled WGS sequence"/>
</dbReference>
<evidence type="ECO:0000256" key="3">
    <source>
        <dbReference type="SAM" id="MobiDB-lite"/>
    </source>
</evidence>
<dbReference type="GO" id="GO:0042601">
    <property type="term" value="C:endospore-forming forespore"/>
    <property type="evidence" value="ECO:0007669"/>
    <property type="project" value="InterPro"/>
</dbReference>
<evidence type="ECO:0000313" key="5">
    <source>
        <dbReference type="Proteomes" id="UP000637359"/>
    </source>
</evidence>
<dbReference type="RefSeq" id="WP_186869131.1">
    <property type="nucleotide sequence ID" value="NZ_JACOOL010000004.1"/>
</dbReference>
<evidence type="ECO:0000256" key="1">
    <source>
        <dbReference type="ARBA" id="ARBA00022969"/>
    </source>
</evidence>
<feature type="region of interest" description="Disordered" evidence="3">
    <location>
        <begin position="1"/>
        <end position="49"/>
    </location>
</feature>
<dbReference type="NCBIfam" id="TIGR02864">
    <property type="entry name" value="spore_sspO"/>
    <property type="match status" value="1"/>
</dbReference>
<comment type="caution">
    <text evidence="4">The sequence shown here is derived from an EMBL/GenBank/DDBJ whole genome shotgun (WGS) entry which is preliminary data.</text>
</comment>
<proteinExistence type="predicted"/>
<gene>
    <name evidence="4" type="primary">sspO</name>
    <name evidence="4" type="ORF">H8S33_06180</name>
</gene>
<name>A0A923RJI6_9BACI</name>
<dbReference type="GO" id="GO:0030435">
    <property type="term" value="P:sporulation resulting in formation of a cellular spore"/>
    <property type="evidence" value="ECO:0007669"/>
    <property type="project" value="UniProtKB-KW"/>
</dbReference>
<dbReference type="Pfam" id="PF08175">
    <property type="entry name" value="SspO"/>
    <property type="match status" value="1"/>
</dbReference>
<evidence type="ECO:0000256" key="2">
    <source>
        <dbReference type="NCBIfam" id="TIGR02864"/>
    </source>
</evidence>
<keyword evidence="1" id="KW-0749">Sporulation</keyword>